<evidence type="ECO:0000313" key="7">
    <source>
        <dbReference type="Proteomes" id="UP000630923"/>
    </source>
</evidence>
<dbReference type="InterPro" id="IPR017941">
    <property type="entry name" value="Rieske_2Fe-2S"/>
</dbReference>
<dbReference type="AlphaFoldDB" id="A0A919AWH4"/>
<gene>
    <name evidence="6" type="ORF">GCM10017044_25330</name>
</gene>
<dbReference type="RefSeq" id="WP_191253494.1">
    <property type="nucleotide sequence ID" value="NZ_BNCI01000002.1"/>
</dbReference>
<dbReference type="GO" id="GO:0051537">
    <property type="term" value="F:2 iron, 2 sulfur cluster binding"/>
    <property type="evidence" value="ECO:0007669"/>
    <property type="project" value="UniProtKB-KW"/>
</dbReference>
<sequence>MTHIWTKATSITELQKTGRLLRKIDGVQVALFQTKSGVRAVSNRCPHEGFPLIEGTLNEKCQLACNWHGWTFDLETGEAVQGRDAVKVFPVLIKGDDILVDISPDPVEKQLERADKDIREAVDEYDYERLARGLARQEKAGGDGNRTTLDILAWSVDRLERGFGHAHAGLADWLTLADAYPDKALHARLEAYAIFSWDCRFSPFSPVPEGTMPWDREKFLDALEQMDQQKAVRMVRGAVASGLGFRDLEPVFQDFVYSHYAGFGHPVIFLQKARELVDRLGAGAEKDLMIQLSRYFVLSAREDLIPEFKSFRIHLHTTEAETIGALPGPETLSTYSVRELHRVTAGAIEPPQQVWETLLHAAALQLLRFKEEIQHRTDNPVGQNIGFLDFTHALTFAEAGYIHAKKRPELWHSLNLQLGCFVGRNSSFIDPNASYEDYVVADADLYLDHVTEALFDMDAGAYIYSVHRLKSIMAVKRLLPSVSAETGRVVVAALNRYLSIPARQHHTARTVNQARATVAREG</sequence>
<dbReference type="SUPFAM" id="SSF50022">
    <property type="entry name" value="ISP domain"/>
    <property type="match status" value="1"/>
</dbReference>
<dbReference type="GO" id="GO:0046872">
    <property type="term" value="F:metal ion binding"/>
    <property type="evidence" value="ECO:0007669"/>
    <property type="project" value="UniProtKB-KW"/>
</dbReference>
<keyword evidence="7" id="KW-1185">Reference proteome</keyword>
<dbReference type="Proteomes" id="UP000630923">
    <property type="component" value="Unassembled WGS sequence"/>
</dbReference>
<keyword evidence="1" id="KW-0001">2Fe-2S</keyword>
<dbReference type="CDD" id="cd03467">
    <property type="entry name" value="Rieske"/>
    <property type="match status" value="1"/>
</dbReference>
<protein>
    <recommendedName>
        <fullName evidence="5">Rieske domain-containing protein</fullName>
    </recommendedName>
</protein>
<evidence type="ECO:0000256" key="2">
    <source>
        <dbReference type="ARBA" id="ARBA00022723"/>
    </source>
</evidence>
<reference evidence="6" key="1">
    <citation type="journal article" date="2014" name="Int. J. Syst. Evol. Microbiol.">
        <title>Complete genome sequence of Corynebacterium casei LMG S-19264T (=DSM 44701T), isolated from a smear-ripened cheese.</title>
        <authorList>
            <consortium name="US DOE Joint Genome Institute (JGI-PGF)"/>
            <person name="Walter F."/>
            <person name="Albersmeier A."/>
            <person name="Kalinowski J."/>
            <person name="Ruckert C."/>
        </authorList>
    </citation>
    <scope>NUCLEOTIDE SEQUENCE</scope>
    <source>
        <strain evidence="6">KCTC 42590</strain>
    </source>
</reference>
<dbReference type="Gene3D" id="2.102.10.10">
    <property type="entry name" value="Rieske [2Fe-2S] iron-sulphur domain"/>
    <property type="match status" value="1"/>
</dbReference>
<name>A0A919AWH4_9PROT</name>
<keyword evidence="4" id="KW-0411">Iron-sulfur</keyword>
<evidence type="ECO:0000259" key="5">
    <source>
        <dbReference type="PROSITE" id="PS51296"/>
    </source>
</evidence>
<dbReference type="PROSITE" id="PS51296">
    <property type="entry name" value="RIESKE"/>
    <property type="match status" value="1"/>
</dbReference>
<accession>A0A919AWH4</accession>
<evidence type="ECO:0000256" key="1">
    <source>
        <dbReference type="ARBA" id="ARBA00022714"/>
    </source>
</evidence>
<evidence type="ECO:0000256" key="4">
    <source>
        <dbReference type="ARBA" id="ARBA00023014"/>
    </source>
</evidence>
<proteinExistence type="predicted"/>
<evidence type="ECO:0000256" key="3">
    <source>
        <dbReference type="ARBA" id="ARBA00023004"/>
    </source>
</evidence>
<dbReference type="PANTHER" id="PTHR21496">
    <property type="entry name" value="FERREDOXIN-RELATED"/>
    <property type="match status" value="1"/>
</dbReference>
<comment type="caution">
    <text evidence="6">The sequence shown here is derived from an EMBL/GenBank/DDBJ whole genome shotgun (WGS) entry which is preliminary data.</text>
</comment>
<keyword evidence="2" id="KW-0479">Metal-binding</keyword>
<evidence type="ECO:0000313" key="6">
    <source>
        <dbReference type="EMBL" id="GHF29015.1"/>
    </source>
</evidence>
<dbReference type="PANTHER" id="PTHR21496:SF23">
    <property type="entry name" value="3-PHENYLPROPIONATE_CINNAMIC ACID DIOXYGENASE FERREDOXIN SUBUNIT"/>
    <property type="match status" value="1"/>
</dbReference>
<feature type="domain" description="Rieske" evidence="5">
    <location>
        <begin position="6"/>
        <end position="100"/>
    </location>
</feature>
<reference evidence="6" key="2">
    <citation type="submission" date="2020-09" db="EMBL/GenBank/DDBJ databases">
        <authorList>
            <person name="Sun Q."/>
            <person name="Kim S."/>
        </authorList>
    </citation>
    <scope>NUCLEOTIDE SEQUENCE</scope>
    <source>
        <strain evidence="6">KCTC 42590</strain>
    </source>
</reference>
<organism evidence="6 7">
    <name type="scientific">Kordiimonas sediminis</name>
    <dbReference type="NCBI Taxonomy" id="1735581"/>
    <lineage>
        <taxon>Bacteria</taxon>
        <taxon>Pseudomonadati</taxon>
        <taxon>Pseudomonadota</taxon>
        <taxon>Alphaproteobacteria</taxon>
        <taxon>Kordiimonadales</taxon>
        <taxon>Kordiimonadaceae</taxon>
        <taxon>Kordiimonas</taxon>
    </lineage>
</organism>
<dbReference type="InterPro" id="IPR036922">
    <property type="entry name" value="Rieske_2Fe-2S_sf"/>
</dbReference>
<dbReference type="Pfam" id="PF00355">
    <property type="entry name" value="Rieske"/>
    <property type="match status" value="1"/>
</dbReference>
<keyword evidence="3" id="KW-0408">Iron</keyword>
<dbReference type="EMBL" id="BNCI01000002">
    <property type="protein sequence ID" value="GHF29015.1"/>
    <property type="molecule type" value="Genomic_DNA"/>
</dbReference>